<protein>
    <submittedName>
        <fullName evidence="2">Uncharacterized protein</fullName>
    </submittedName>
</protein>
<sequence length="378" mass="41638">MPLNPWSTDVDDGSIDDSVSPSPTRGDLKMGQRGGISGSVLTITKRCPPLRPPPTTTPTITSSAHFRTLTSHITTLASTFPFTWFTSRGSHTFLNPTTPNLGRPKTVAPDYMEYSNDGEWDGRTPLRAPSPPMSYVDDSDILPPGQLTLKSLMGPKPIDPTLEYTKGLNTRSGIGSTKNMLHMEGKVWPPPSIKLLIDKNSDCRVDKFACISYDTINRITESPSIVGVIRSALVSKKEPIKITKPLTADKAVIVDVGDGTKSLEDYKFTKNGGSTVTDDTIEEVIKLGAKRNLRCQAEYEASRSGFKGVKTLKNFLEMADEADKTKLETGGRGWVNKKRVNDRMRLMKFRSGVGGRKNVQEYLKDKHEKSLKILKGGY</sequence>
<organism evidence="2 3">
    <name type="scientific">Triparma laevis f. inornata</name>
    <dbReference type="NCBI Taxonomy" id="1714386"/>
    <lineage>
        <taxon>Eukaryota</taxon>
        <taxon>Sar</taxon>
        <taxon>Stramenopiles</taxon>
        <taxon>Ochrophyta</taxon>
        <taxon>Bolidophyceae</taxon>
        <taxon>Parmales</taxon>
        <taxon>Triparmaceae</taxon>
        <taxon>Triparma</taxon>
    </lineage>
</organism>
<evidence type="ECO:0000313" key="3">
    <source>
        <dbReference type="Proteomes" id="UP001162640"/>
    </source>
</evidence>
<dbReference type="EMBL" id="BLQM01000150">
    <property type="protein sequence ID" value="GMH69620.1"/>
    <property type="molecule type" value="Genomic_DNA"/>
</dbReference>
<dbReference type="Proteomes" id="UP001162640">
    <property type="component" value="Unassembled WGS sequence"/>
</dbReference>
<accession>A0A9W7E952</accession>
<comment type="caution">
    <text evidence="2">The sequence shown here is derived from an EMBL/GenBank/DDBJ whole genome shotgun (WGS) entry which is preliminary data.</text>
</comment>
<reference evidence="3" key="1">
    <citation type="journal article" date="2023" name="Commun. Biol.">
        <title>Genome analysis of Parmales, the sister group of diatoms, reveals the evolutionary specialization of diatoms from phago-mixotrophs to photoautotrophs.</title>
        <authorList>
            <person name="Ban H."/>
            <person name="Sato S."/>
            <person name="Yoshikawa S."/>
            <person name="Yamada K."/>
            <person name="Nakamura Y."/>
            <person name="Ichinomiya M."/>
            <person name="Sato N."/>
            <person name="Blanc-Mathieu R."/>
            <person name="Endo H."/>
            <person name="Kuwata A."/>
            <person name="Ogata H."/>
        </authorList>
    </citation>
    <scope>NUCLEOTIDE SEQUENCE [LARGE SCALE GENOMIC DNA]</scope>
</reference>
<name>A0A9W7E952_9STRA</name>
<gene>
    <name evidence="2" type="ORF">TL16_g05202</name>
</gene>
<dbReference type="AlphaFoldDB" id="A0A9W7E952"/>
<proteinExistence type="predicted"/>
<evidence type="ECO:0000256" key="1">
    <source>
        <dbReference type="SAM" id="MobiDB-lite"/>
    </source>
</evidence>
<evidence type="ECO:0000313" key="2">
    <source>
        <dbReference type="EMBL" id="GMH69620.1"/>
    </source>
</evidence>
<feature type="region of interest" description="Disordered" evidence="1">
    <location>
        <begin position="1"/>
        <end position="35"/>
    </location>
</feature>